<sequence length="75" mass="8776">MIDEQQQQRSMSTIQWQTAEVKRILGSTPDGKFLRAEDETIYNEKLLQLAFNMSELTFLQAKQQTIEDRLQIATQ</sequence>
<proteinExistence type="predicted"/>
<organism evidence="1 2">
    <name type="scientific">Rotaria sordida</name>
    <dbReference type="NCBI Taxonomy" id="392033"/>
    <lineage>
        <taxon>Eukaryota</taxon>
        <taxon>Metazoa</taxon>
        <taxon>Spiralia</taxon>
        <taxon>Gnathifera</taxon>
        <taxon>Rotifera</taxon>
        <taxon>Eurotatoria</taxon>
        <taxon>Bdelloidea</taxon>
        <taxon>Philodinida</taxon>
        <taxon>Philodinidae</taxon>
        <taxon>Rotaria</taxon>
    </lineage>
</organism>
<evidence type="ECO:0000313" key="1">
    <source>
        <dbReference type="EMBL" id="CAF4224830.1"/>
    </source>
</evidence>
<comment type="caution">
    <text evidence="1">The sequence shown here is derived from an EMBL/GenBank/DDBJ whole genome shotgun (WGS) entry which is preliminary data.</text>
</comment>
<accession>A0A820D9G3</accession>
<dbReference type="Proteomes" id="UP000663823">
    <property type="component" value="Unassembled WGS sequence"/>
</dbReference>
<feature type="non-terminal residue" evidence="1">
    <location>
        <position position="1"/>
    </location>
</feature>
<name>A0A820D9G3_9BILA</name>
<gene>
    <name evidence="1" type="ORF">OTI717_LOCUS39519</name>
</gene>
<protein>
    <submittedName>
        <fullName evidence="1">Uncharacterized protein</fullName>
    </submittedName>
</protein>
<reference evidence="1" key="1">
    <citation type="submission" date="2021-02" db="EMBL/GenBank/DDBJ databases">
        <authorList>
            <person name="Nowell W R."/>
        </authorList>
    </citation>
    <scope>NUCLEOTIDE SEQUENCE</scope>
</reference>
<dbReference type="EMBL" id="CAJOAX010025963">
    <property type="protein sequence ID" value="CAF4224830.1"/>
    <property type="molecule type" value="Genomic_DNA"/>
</dbReference>
<evidence type="ECO:0000313" key="2">
    <source>
        <dbReference type="Proteomes" id="UP000663823"/>
    </source>
</evidence>
<dbReference type="AlphaFoldDB" id="A0A820D9G3"/>